<protein>
    <submittedName>
        <fullName evidence="2">Uncharacterized protein</fullName>
    </submittedName>
</protein>
<keyword evidence="1" id="KW-1133">Transmembrane helix</keyword>
<accession>A0A5N6UXQ3</accession>
<feature type="transmembrane region" description="Helical" evidence="1">
    <location>
        <begin position="70"/>
        <end position="89"/>
    </location>
</feature>
<keyword evidence="3" id="KW-1185">Reference proteome</keyword>
<feature type="transmembrane region" description="Helical" evidence="1">
    <location>
        <begin position="6"/>
        <end position="26"/>
    </location>
</feature>
<evidence type="ECO:0000256" key="1">
    <source>
        <dbReference type="SAM" id="Phobius"/>
    </source>
</evidence>
<dbReference type="AlphaFoldDB" id="A0A5N6UXQ3"/>
<dbReference type="EMBL" id="ML738626">
    <property type="protein sequence ID" value="KAE8162671.1"/>
    <property type="molecule type" value="Genomic_DNA"/>
</dbReference>
<sequence length="90" mass="9959">MAIYHFLNLTLATNVPVGIFVGITSIGNRGIRTRNTVTYRVGCASLNWTVISHFLGCRQSQITRVKIPPFLLLVSSCSVLIITNIPWTIV</sequence>
<keyword evidence="1" id="KW-0472">Membrane</keyword>
<proteinExistence type="predicted"/>
<keyword evidence="1" id="KW-0812">Transmembrane</keyword>
<evidence type="ECO:0000313" key="2">
    <source>
        <dbReference type="EMBL" id="KAE8162671.1"/>
    </source>
</evidence>
<gene>
    <name evidence="2" type="ORF">BDV40DRAFT_264825</name>
</gene>
<evidence type="ECO:0000313" key="3">
    <source>
        <dbReference type="Proteomes" id="UP000326950"/>
    </source>
</evidence>
<dbReference type="Proteomes" id="UP000326950">
    <property type="component" value="Unassembled WGS sequence"/>
</dbReference>
<reference evidence="2 3" key="1">
    <citation type="submission" date="2019-04" db="EMBL/GenBank/DDBJ databases">
        <title>Friends and foes A comparative genomics study of 23 Aspergillus species from section Flavi.</title>
        <authorList>
            <consortium name="DOE Joint Genome Institute"/>
            <person name="Kjaerbolling I."/>
            <person name="Vesth T."/>
            <person name="Frisvad J.C."/>
            <person name="Nybo J.L."/>
            <person name="Theobald S."/>
            <person name="Kildgaard S."/>
            <person name="Isbrandt T."/>
            <person name="Kuo A."/>
            <person name="Sato A."/>
            <person name="Lyhne E.K."/>
            <person name="Kogle M.E."/>
            <person name="Wiebenga A."/>
            <person name="Kun R.S."/>
            <person name="Lubbers R.J."/>
            <person name="Makela M.R."/>
            <person name="Barry K."/>
            <person name="Chovatia M."/>
            <person name="Clum A."/>
            <person name="Daum C."/>
            <person name="Haridas S."/>
            <person name="He G."/>
            <person name="LaButti K."/>
            <person name="Lipzen A."/>
            <person name="Mondo S."/>
            <person name="Riley R."/>
            <person name="Salamov A."/>
            <person name="Simmons B.A."/>
            <person name="Magnuson J.K."/>
            <person name="Henrissat B."/>
            <person name="Mortensen U.H."/>
            <person name="Larsen T.O."/>
            <person name="Devries R.P."/>
            <person name="Grigoriev I.V."/>
            <person name="Machida M."/>
            <person name="Baker S.E."/>
            <person name="Andersen M.R."/>
        </authorList>
    </citation>
    <scope>NUCLEOTIDE SEQUENCE [LARGE SCALE GENOMIC DNA]</scope>
    <source>
        <strain evidence="2 3">CBS 117626</strain>
    </source>
</reference>
<organism evidence="2 3">
    <name type="scientific">Aspergillus tamarii</name>
    <dbReference type="NCBI Taxonomy" id="41984"/>
    <lineage>
        <taxon>Eukaryota</taxon>
        <taxon>Fungi</taxon>
        <taxon>Dikarya</taxon>
        <taxon>Ascomycota</taxon>
        <taxon>Pezizomycotina</taxon>
        <taxon>Eurotiomycetes</taxon>
        <taxon>Eurotiomycetidae</taxon>
        <taxon>Eurotiales</taxon>
        <taxon>Aspergillaceae</taxon>
        <taxon>Aspergillus</taxon>
        <taxon>Aspergillus subgen. Circumdati</taxon>
    </lineage>
</organism>
<name>A0A5N6UXQ3_ASPTM</name>